<dbReference type="InterPro" id="IPR001453">
    <property type="entry name" value="MoaB/Mog_dom"/>
</dbReference>
<feature type="region of interest" description="Disordered" evidence="3">
    <location>
        <begin position="1"/>
        <end position="22"/>
    </location>
</feature>
<keyword evidence="2" id="KW-0501">Molybdenum cofactor biosynthesis</keyword>
<evidence type="ECO:0000256" key="2">
    <source>
        <dbReference type="ARBA" id="ARBA00023150"/>
    </source>
</evidence>
<feature type="domain" description="MoaB/Mog" evidence="4">
    <location>
        <begin position="5"/>
        <end position="149"/>
    </location>
</feature>
<dbReference type="EMBL" id="JAHLQK010000006">
    <property type="protein sequence ID" value="MBU5677644.1"/>
    <property type="molecule type" value="Genomic_DNA"/>
</dbReference>
<proteinExistence type="predicted"/>
<dbReference type="NCBIfam" id="TIGR00177">
    <property type="entry name" value="molyb_syn"/>
    <property type="match status" value="1"/>
</dbReference>
<sequence length="165" mass="17604">MITVGIITASDKGSKGERTDKSGPLIGEMLEPIGGVVREYMIVPDEREKLAEGLIYMCDEAKLDIIFTTGGTGFSPRDVTPEATLDVVERLTPGISEAIRMKSLSVTPKAMLSRAVSGIRKQTLIINLPGSPKGVKECLEVILPVLSHGIGILKGTDSECGHDVK</sequence>
<evidence type="ECO:0000256" key="3">
    <source>
        <dbReference type="SAM" id="MobiDB-lite"/>
    </source>
</evidence>
<evidence type="ECO:0000256" key="1">
    <source>
        <dbReference type="ARBA" id="ARBA00005046"/>
    </source>
</evidence>
<dbReference type="PANTHER" id="PTHR43764:SF1">
    <property type="entry name" value="MOLYBDOPTERIN MOLYBDOTRANSFERASE"/>
    <property type="match status" value="1"/>
</dbReference>
<evidence type="ECO:0000313" key="5">
    <source>
        <dbReference type="EMBL" id="MBU5677644.1"/>
    </source>
</evidence>
<dbReference type="SMART" id="SM00852">
    <property type="entry name" value="MoCF_biosynth"/>
    <property type="match status" value="1"/>
</dbReference>
<protein>
    <submittedName>
        <fullName evidence="5">MogA/MoaB family molybdenum cofactor biosynthesis protein</fullName>
    </submittedName>
</protein>
<dbReference type="Proteomes" id="UP000779508">
    <property type="component" value="Unassembled WGS sequence"/>
</dbReference>
<name>A0ABS6G661_9FIRM</name>
<dbReference type="RefSeq" id="WP_216418557.1">
    <property type="nucleotide sequence ID" value="NZ_JAHLQK010000006.1"/>
</dbReference>
<dbReference type="CDD" id="cd00886">
    <property type="entry name" value="MogA_MoaB"/>
    <property type="match status" value="1"/>
</dbReference>
<accession>A0ABS6G661</accession>
<organism evidence="5 6">
    <name type="scientific">Alkaliphilus flagellatus</name>
    <dbReference type="NCBI Taxonomy" id="2841507"/>
    <lineage>
        <taxon>Bacteria</taxon>
        <taxon>Bacillati</taxon>
        <taxon>Bacillota</taxon>
        <taxon>Clostridia</taxon>
        <taxon>Peptostreptococcales</taxon>
        <taxon>Natronincolaceae</taxon>
        <taxon>Alkaliphilus</taxon>
    </lineage>
</organism>
<comment type="pathway">
    <text evidence="1">Cofactor biosynthesis; molybdopterin biosynthesis.</text>
</comment>
<evidence type="ECO:0000313" key="6">
    <source>
        <dbReference type="Proteomes" id="UP000779508"/>
    </source>
</evidence>
<keyword evidence="6" id="KW-1185">Reference proteome</keyword>
<reference evidence="5 6" key="1">
    <citation type="submission" date="2021-06" db="EMBL/GenBank/DDBJ databases">
        <authorList>
            <person name="Sun Q."/>
            <person name="Li D."/>
        </authorList>
    </citation>
    <scope>NUCLEOTIDE SEQUENCE [LARGE SCALE GENOMIC DNA]</scope>
    <source>
        <strain evidence="5 6">MSJ-5</strain>
    </source>
</reference>
<dbReference type="Pfam" id="PF00994">
    <property type="entry name" value="MoCF_biosynth"/>
    <property type="match status" value="1"/>
</dbReference>
<gene>
    <name evidence="5" type="ORF">KQI88_14580</name>
</gene>
<dbReference type="InterPro" id="IPR051920">
    <property type="entry name" value="MPT_Adenylyltrnsfr/MoaC-Rel"/>
</dbReference>
<comment type="caution">
    <text evidence="5">The sequence shown here is derived from an EMBL/GenBank/DDBJ whole genome shotgun (WGS) entry which is preliminary data.</text>
</comment>
<evidence type="ECO:0000259" key="4">
    <source>
        <dbReference type="SMART" id="SM00852"/>
    </source>
</evidence>
<feature type="compositionally biased region" description="Basic and acidic residues" evidence="3">
    <location>
        <begin position="12"/>
        <end position="21"/>
    </location>
</feature>
<dbReference type="PANTHER" id="PTHR43764">
    <property type="entry name" value="MOLYBDENUM COFACTOR BIOSYNTHESIS"/>
    <property type="match status" value="1"/>
</dbReference>